<keyword evidence="1" id="KW-1133">Transmembrane helix</keyword>
<dbReference type="AlphaFoldDB" id="A0A9W4STU8"/>
<sequence>MFQRRLIRQMRRTVPRPSSTAVSSFIPYSSAAVTSSDPSTAVVPPPPLVSVPPPPAPVTTTNLALLLVFVVILGGQSRWILIHLAFLLRPLIFPT</sequence>
<keyword evidence="1" id="KW-0472">Membrane</keyword>
<reference evidence="2" key="1">
    <citation type="submission" date="2022-08" db="EMBL/GenBank/DDBJ databases">
        <authorList>
            <person name="Kallberg Y."/>
            <person name="Tangrot J."/>
            <person name="Rosling A."/>
        </authorList>
    </citation>
    <scope>NUCLEOTIDE SEQUENCE</scope>
    <source>
        <strain evidence="2">Wild A</strain>
    </source>
</reference>
<comment type="caution">
    <text evidence="2">The sequence shown here is derived from an EMBL/GenBank/DDBJ whole genome shotgun (WGS) entry which is preliminary data.</text>
</comment>
<dbReference type="EMBL" id="CAMKVN010002444">
    <property type="protein sequence ID" value="CAI2181135.1"/>
    <property type="molecule type" value="Genomic_DNA"/>
</dbReference>
<keyword evidence="3" id="KW-1185">Reference proteome</keyword>
<dbReference type="Proteomes" id="UP001153678">
    <property type="component" value="Unassembled WGS sequence"/>
</dbReference>
<name>A0A9W4STU8_9GLOM</name>
<evidence type="ECO:0000313" key="3">
    <source>
        <dbReference type="Proteomes" id="UP001153678"/>
    </source>
</evidence>
<keyword evidence="1" id="KW-0812">Transmembrane</keyword>
<proteinExistence type="predicted"/>
<evidence type="ECO:0000256" key="1">
    <source>
        <dbReference type="SAM" id="Phobius"/>
    </source>
</evidence>
<protein>
    <submittedName>
        <fullName evidence="2">15080_t:CDS:1</fullName>
    </submittedName>
</protein>
<accession>A0A9W4STU8</accession>
<feature type="transmembrane region" description="Helical" evidence="1">
    <location>
        <begin position="63"/>
        <end position="88"/>
    </location>
</feature>
<gene>
    <name evidence="2" type="ORF">FWILDA_LOCUS9931</name>
</gene>
<organism evidence="2 3">
    <name type="scientific">Funneliformis geosporum</name>
    <dbReference type="NCBI Taxonomy" id="1117311"/>
    <lineage>
        <taxon>Eukaryota</taxon>
        <taxon>Fungi</taxon>
        <taxon>Fungi incertae sedis</taxon>
        <taxon>Mucoromycota</taxon>
        <taxon>Glomeromycotina</taxon>
        <taxon>Glomeromycetes</taxon>
        <taxon>Glomerales</taxon>
        <taxon>Glomeraceae</taxon>
        <taxon>Funneliformis</taxon>
    </lineage>
</organism>
<evidence type="ECO:0000313" key="2">
    <source>
        <dbReference type="EMBL" id="CAI2181135.1"/>
    </source>
</evidence>